<dbReference type="Proteomes" id="UP000018542">
    <property type="component" value="Chromosome"/>
</dbReference>
<evidence type="ECO:0000313" key="1">
    <source>
        <dbReference type="EMBL" id="AHB50427.1"/>
    </source>
</evidence>
<reference evidence="1 2" key="1">
    <citation type="journal article" date="2014" name="Genome Announc.">
        <title>Complete Genome Sequence of Hyphomicrobium nitrativorans Strain NL23, a Denitrifying Bacterium Isolated from Biofilm of a Methanol-Fed Denitrification System Treating Seawater at the Montreal Biodome.</title>
        <authorList>
            <person name="Martineau C."/>
            <person name="Villeneuve C."/>
            <person name="Mauffrey F."/>
            <person name="Villemur R."/>
        </authorList>
    </citation>
    <scope>NUCLEOTIDE SEQUENCE [LARGE SCALE GENOMIC DNA]</scope>
    <source>
        <strain evidence="1">NL23</strain>
    </source>
</reference>
<sequence>MNHAPLEAVPDHRLPSAQSQGFAHVMVVPFSDPYSTGPLTASADLVPPARPHGLRRASIAGCPEPAAG</sequence>
<gene>
    <name evidence="1" type="ORF">W911_16695</name>
</gene>
<accession>V5SIV9</accession>
<dbReference type="EMBL" id="CP006912">
    <property type="protein sequence ID" value="AHB50427.1"/>
    <property type="molecule type" value="Genomic_DNA"/>
</dbReference>
<keyword evidence="2" id="KW-1185">Reference proteome</keyword>
<dbReference type="RefSeq" id="WP_023788631.1">
    <property type="nucleotide sequence ID" value="NC_022997.1"/>
</dbReference>
<dbReference type="OrthoDB" id="9973572at2"/>
<dbReference type="HOGENOM" id="CLU_2788265_0_0_5"/>
<evidence type="ECO:0000313" key="2">
    <source>
        <dbReference type="Proteomes" id="UP000018542"/>
    </source>
</evidence>
<dbReference type="AlphaFoldDB" id="V5SIV9"/>
<name>V5SIV9_9HYPH</name>
<dbReference type="KEGG" id="hni:W911_16695"/>
<protein>
    <submittedName>
        <fullName evidence="1">Uncharacterized protein</fullName>
    </submittedName>
</protein>
<proteinExistence type="predicted"/>
<dbReference type="PATRIC" id="fig|1029756.8.peg.3477"/>
<organism evidence="1 2">
    <name type="scientific">Hyphomicrobium nitrativorans NL23</name>
    <dbReference type="NCBI Taxonomy" id="1029756"/>
    <lineage>
        <taxon>Bacteria</taxon>
        <taxon>Pseudomonadati</taxon>
        <taxon>Pseudomonadota</taxon>
        <taxon>Alphaproteobacteria</taxon>
        <taxon>Hyphomicrobiales</taxon>
        <taxon>Hyphomicrobiaceae</taxon>
        <taxon>Hyphomicrobium</taxon>
    </lineage>
</organism>